<organism evidence="1 2">
    <name type="scientific">Trifolium medium</name>
    <dbReference type="NCBI Taxonomy" id="97028"/>
    <lineage>
        <taxon>Eukaryota</taxon>
        <taxon>Viridiplantae</taxon>
        <taxon>Streptophyta</taxon>
        <taxon>Embryophyta</taxon>
        <taxon>Tracheophyta</taxon>
        <taxon>Spermatophyta</taxon>
        <taxon>Magnoliopsida</taxon>
        <taxon>eudicotyledons</taxon>
        <taxon>Gunneridae</taxon>
        <taxon>Pentapetalae</taxon>
        <taxon>rosids</taxon>
        <taxon>fabids</taxon>
        <taxon>Fabales</taxon>
        <taxon>Fabaceae</taxon>
        <taxon>Papilionoideae</taxon>
        <taxon>50 kb inversion clade</taxon>
        <taxon>NPAAA clade</taxon>
        <taxon>Hologalegina</taxon>
        <taxon>IRL clade</taxon>
        <taxon>Trifolieae</taxon>
        <taxon>Trifolium</taxon>
    </lineage>
</organism>
<protein>
    <submittedName>
        <fullName evidence="1">Uncharacterized protein</fullName>
    </submittedName>
</protein>
<dbReference type="Proteomes" id="UP000265520">
    <property type="component" value="Unassembled WGS sequence"/>
</dbReference>
<evidence type="ECO:0000313" key="2">
    <source>
        <dbReference type="Proteomes" id="UP000265520"/>
    </source>
</evidence>
<keyword evidence="2" id="KW-1185">Reference proteome</keyword>
<accession>A0A392R5U0</accession>
<sequence>GLEERGSRVFVVLFFFVGGEVEKLFRFWGGGFGREGGSGGGGFFVVVGVGTAAEIAGFCSGRVEVKSAMLFIFQLCYSV</sequence>
<evidence type="ECO:0000313" key="1">
    <source>
        <dbReference type="EMBL" id="MCI30905.1"/>
    </source>
</evidence>
<name>A0A392R5U0_9FABA</name>
<proteinExistence type="predicted"/>
<dbReference type="AlphaFoldDB" id="A0A392R5U0"/>
<feature type="non-terminal residue" evidence="1">
    <location>
        <position position="1"/>
    </location>
</feature>
<dbReference type="EMBL" id="LXQA010183050">
    <property type="protein sequence ID" value="MCI30905.1"/>
    <property type="molecule type" value="Genomic_DNA"/>
</dbReference>
<comment type="caution">
    <text evidence="1">The sequence shown here is derived from an EMBL/GenBank/DDBJ whole genome shotgun (WGS) entry which is preliminary data.</text>
</comment>
<reference evidence="1 2" key="1">
    <citation type="journal article" date="2018" name="Front. Plant Sci.">
        <title>Red Clover (Trifolium pratense) and Zigzag Clover (T. medium) - A Picture of Genomic Similarities and Differences.</title>
        <authorList>
            <person name="Dluhosova J."/>
            <person name="Istvanek J."/>
            <person name="Nedelnik J."/>
            <person name="Repkova J."/>
        </authorList>
    </citation>
    <scope>NUCLEOTIDE SEQUENCE [LARGE SCALE GENOMIC DNA]</scope>
    <source>
        <strain evidence="2">cv. 10/8</strain>
        <tissue evidence="1">Leaf</tissue>
    </source>
</reference>